<gene>
    <name evidence="1" type="ORF">HPB47_025119</name>
</gene>
<proteinExistence type="predicted"/>
<dbReference type="EMBL" id="JABSTQ010009587">
    <property type="protein sequence ID" value="KAG0427832.1"/>
    <property type="molecule type" value="Genomic_DNA"/>
</dbReference>
<keyword evidence="2" id="KW-1185">Reference proteome</keyword>
<reference evidence="1 2" key="1">
    <citation type="journal article" date="2020" name="Cell">
        <title>Large-Scale Comparative Analyses of Tick Genomes Elucidate Their Genetic Diversity and Vector Capacities.</title>
        <authorList>
            <consortium name="Tick Genome and Microbiome Consortium (TIGMIC)"/>
            <person name="Jia N."/>
            <person name="Wang J."/>
            <person name="Shi W."/>
            <person name="Du L."/>
            <person name="Sun Y."/>
            <person name="Zhan W."/>
            <person name="Jiang J.F."/>
            <person name="Wang Q."/>
            <person name="Zhang B."/>
            <person name="Ji P."/>
            <person name="Bell-Sakyi L."/>
            <person name="Cui X.M."/>
            <person name="Yuan T.T."/>
            <person name="Jiang B.G."/>
            <person name="Yang W.F."/>
            <person name="Lam T.T."/>
            <person name="Chang Q.C."/>
            <person name="Ding S.J."/>
            <person name="Wang X.J."/>
            <person name="Zhu J.G."/>
            <person name="Ruan X.D."/>
            <person name="Zhao L."/>
            <person name="Wei J.T."/>
            <person name="Ye R.Z."/>
            <person name="Que T.C."/>
            <person name="Du C.H."/>
            <person name="Zhou Y.H."/>
            <person name="Cheng J.X."/>
            <person name="Dai P.F."/>
            <person name="Guo W.B."/>
            <person name="Han X.H."/>
            <person name="Huang E.J."/>
            <person name="Li L.F."/>
            <person name="Wei W."/>
            <person name="Gao Y.C."/>
            <person name="Liu J.Z."/>
            <person name="Shao H.Z."/>
            <person name="Wang X."/>
            <person name="Wang C.C."/>
            <person name="Yang T.C."/>
            <person name="Huo Q.B."/>
            <person name="Li W."/>
            <person name="Chen H.Y."/>
            <person name="Chen S.E."/>
            <person name="Zhou L.G."/>
            <person name="Ni X.B."/>
            <person name="Tian J.H."/>
            <person name="Sheng Y."/>
            <person name="Liu T."/>
            <person name="Pan Y.S."/>
            <person name="Xia L.Y."/>
            <person name="Li J."/>
            <person name="Zhao F."/>
            <person name="Cao W.C."/>
        </authorList>
    </citation>
    <scope>NUCLEOTIDE SEQUENCE [LARGE SCALE GENOMIC DNA]</scope>
    <source>
        <strain evidence="1">Iper-2018</strain>
    </source>
</reference>
<evidence type="ECO:0000313" key="2">
    <source>
        <dbReference type="Proteomes" id="UP000805193"/>
    </source>
</evidence>
<accession>A0AC60Q2J3</accession>
<name>A0AC60Q2J3_IXOPE</name>
<comment type="caution">
    <text evidence="1">The sequence shown here is derived from an EMBL/GenBank/DDBJ whole genome shotgun (WGS) entry which is preliminary data.</text>
</comment>
<organism evidence="1 2">
    <name type="scientific">Ixodes persulcatus</name>
    <name type="common">Taiga tick</name>
    <dbReference type="NCBI Taxonomy" id="34615"/>
    <lineage>
        <taxon>Eukaryota</taxon>
        <taxon>Metazoa</taxon>
        <taxon>Ecdysozoa</taxon>
        <taxon>Arthropoda</taxon>
        <taxon>Chelicerata</taxon>
        <taxon>Arachnida</taxon>
        <taxon>Acari</taxon>
        <taxon>Parasitiformes</taxon>
        <taxon>Ixodida</taxon>
        <taxon>Ixodoidea</taxon>
        <taxon>Ixodidae</taxon>
        <taxon>Ixodinae</taxon>
        <taxon>Ixodes</taxon>
    </lineage>
</organism>
<evidence type="ECO:0000313" key="1">
    <source>
        <dbReference type="EMBL" id="KAG0427832.1"/>
    </source>
</evidence>
<sequence>MAPRPQEIKVWQWNCGGYKNKRGNLQLHIQQLSEKPDVIALQEASHPIKLTGYTPFIPLNTDPKKPISVTATFVQRNIAAIQHEIEDTKVQHTLVEIPPRKKGDGNVYILNVYSSPKDRTKATSDIIRKAVKLAGKSQLVVVGDFNAHHPAWGYRKAHIKGTALWQSIQDVGMTILNDVKEPTRIGSSVSTDMAPDLALSKNINSAIWTNTGLTLGSDHYIVEMTFQTAPFKHPPSKTRLTIWDNFRKIRDKTAPKEIGNLNEWTRALKEDTIRLIRRIANRRRGVKENDLCRLVQAFVISRMTYALPYLQLYNAEKLKIEGLIRQAYKAALGLPINAPRKTPSPDWLIATPLSERRLLLCNVVCSQRRLRLSYLSCDFRKCRSLRAS</sequence>
<dbReference type="Proteomes" id="UP000805193">
    <property type="component" value="Unassembled WGS sequence"/>
</dbReference>
<protein>
    <submittedName>
        <fullName evidence="1">Uncharacterized protein</fullName>
    </submittedName>
</protein>